<keyword evidence="10" id="KW-1185">Reference proteome</keyword>
<protein>
    <submittedName>
        <fullName evidence="9">Succinate dehydrogenase cytochrome b subunit</fullName>
    </submittedName>
</protein>
<evidence type="ECO:0000256" key="2">
    <source>
        <dbReference type="ARBA" id="ARBA00022617"/>
    </source>
</evidence>
<keyword evidence="2" id="KW-0349">Heme</keyword>
<dbReference type="PANTHER" id="PTHR10978">
    <property type="entry name" value="SUCCINATE DEHYDROGENASE CYTOCHROME B560 SUBUNIT"/>
    <property type="match status" value="1"/>
</dbReference>
<gene>
    <name evidence="9" type="ORF">MBM_08479</name>
</gene>
<dbReference type="Pfam" id="PF01127">
    <property type="entry name" value="Sdh_cyt"/>
    <property type="match status" value="1"/>
</dbReference>
<dbReference type="GO" id="GO:0005739">
    <property type="term" value="C:mitochondrion"/>
    <property type="evidence" value="ECO:0007669"/>
    <property type="project" value="GOC"/>
</dbReference>
<keyword evidence="6" id="KW-0408">Iron</keyword>
<comment type="subcellular location">
    <subcellularLocation>
        <location evidence="1">Membrane</location>
        <topology evidence="1">Multi-pass membrane protein</topology>
    </subcellularLocation>
</comment>
<dbReference type="OMA" id="MNGIRHL"/>
<dbReference type="CDD" id="cd03499">
    <property type="entry name" value="SQR_TypeC_SdhC"/>
    <property type="match status" value="1"/>
</dbReference>
<dbReference type="InterPro" id="IPR034804">
    <property type="entry name" value="SQR/QFR_C/D"/>
</dbReference>
<organism evidence="9 10">
    <name type="scientific">Marssonina brunnea f. sp. multigermtubi (strain MB_m1)</name>
    <name type="common">Marssonina leaf spot fungus</name>
    <dbReference type="NCBI Taxonomy" id="1072389"/>
    <lineage>
        <taxon>Eukaryota</taxon>
        <taxon>Fungi</taxon>
        <taxon>Dikarya</taxon>
        <taxon>Ascomycota</taxon>
        <taxon>Pezizomycotina</taxon>
        <taxon>Leotiomycetes</taxon>
        <taxon>Helotiales</taxon>
        <taxon>Drepanopezizaceae</taxon>
        <taxon>Drepanopeziza</taxon>
    </lineage>
</organism>
<dbReference type="OrthoDB" id="588261at2759"/>
<proteinExistence type="predicted"/>
<dbReference type="STRING" id="1072389.K1WKH8"/>
<dbReference type="InterPro" id="IPR018495">
    <property type="entry name" value="Succ_DH_cyt_bsu_CS"/>
</dbReference>
<dbReference type="GO" id="GO:0009055">
    <property type="term" value="F:electron transfer activity"/>
    <property type="evidence" value="ECO:0007669"/>
    <property type="project" value="InterPro"/>
</dbReference>
<evidence type="ECO:0000256" key="1">
    <source>
        <dbReference type="ARBA" id="ARBA00004141"/>
    </source>
</evidence>
<dbReference type="PROSITE" id="PS01001">
    <property type="entry name" value="SDH_CYT_2"/>
    <property type="match status" value="1"/>
</dbReference>
<reference evidence="9 10" key="1">
    <citation type="journal article" date="2012" name="BMC Genomics">
        <title>Sequencing the genome of Marssonina brunnea reveals fungus-poplar co-evolution.</title>
        <authorList>
            <person name="Zhu S."/>
            <person name="Cao Y.-Z."/>
            <person name="Jiang C."/>
            <person name="Tan B.-Y."/>
            <person name="Wang Z."/>
            <person name="Feng S."/>
            <person name="Zhang L."/>
            <person name="Su X.-H."/>
            <person name="Brejova B."/>
            <person name="Vinar T."/>
            <person name="Xu M."/>
            <person name="Wang M.-X."/>
            <person name="Zhang S.-G."/>
            <person name="Huang M.-R."/>
            <person name="Wu R."/>
            <person name="Zhou Y."/>
        </authorList>
    </citation>
    <scope>NUCLEOTIDE SEQUENCE [LARGE SCALE GENOMIC DNA]</scope>
    <source>
        <strain evidence="9 10">MB_m1</strain>
    </source>
</reference>
<name>K1WKH8_MARBU</name>
<keyword evidence="4" id="KW-0479">Metal-binding</keyword>
<dbReference type="HOGENOM" id="CLU_094691_0_2_1"/>
<dbReference type="FunCoup" id="K1WKH8">
    <property type="interactions" value="353"/>
</dbReference>
<evidence type="ECO:0000313" key="9">
    <source>
        <dbReference type="EMBL" id="EKD13396.1"/>
    </source>
</evidence>
<feature type="transmembrane region" description="Helical" evidence="8">
    <location>
        <begin position="119"/>
        <end position="144"/>
    </location>
</feature>
<evidence type="ECO:0000256" key="3">
    <source>
        <dbReference type="ARBA" id="ARBA00022692"/>
    </source>
</evidence>
<dbReference type="InParanoid" id="K1WKH8"/>
<dbReference type="InterPro" id="IPR000701">
    <property type="entry name" value="SuccDH_FuR_B_TM-su"/>
</dbReference>
<dbReference type="Gene3D" id="1.20.1300.10">
    <property type="entry name" value="Fumarate reductase/succinate dehydrogenase, transmembrane subunit"/>
    <property type="match status" value="1"/>
</dbReference>
<dbReference type="PANTHER" id="PTHR10978:SF5">
    <property type="entry name" value="SUCCINATE DEHYDROGENASE CYTOCHROME B560 SUBUNIT, MITOCHONDRIAL"/>
    <property type="match status" value="1"/>
</dbReference>
<accession>K1WKH8</accession>
<keyword evidence="7 8" id="KW-0472">Membrane</keyword>
<dbReference type="KEGG" id="mbe:MBM_08479"/>
<keyword evidence="5 8" id="KW-1133">Transmembrane helix</keyword>
<dbReference type="Proteomes" id="UP000006753">
    <property type="component" value="Unassembled WGS sequence"/>
</dbReference>
<evidence type="ECO:0000256" key="5">
    <source>
        <dbReference type="ARBA" id="ARBA00022989"/>
    </source>
</evidence>
<evidence type="ECO:0000256" key="4">
    <source>
        <dbReference type="ARBA" id="ARBA00022723"/>
    </source>
</evidence>
<evidence type="ECO:0000313" key="10">
    <source>
        <dbReference type="Proteomes" id="UP000006753"/>
    </source>
</evidence>
<dbReference type="NCBIfam" id="TIGR02970">
    <property type="entry name" value="succ_dehyd_cytB"/>
    <property type="match status" value="1"/>
</dbReference>
<evidence type="ECO:0000256" key="6">
    <source>
        <dbReference type="ARBA" id="ARBA00023004"/>
    </source>
</evidence>
<feature type="transmembrane region" description="Helical" evidence="8">
    <location>
        <begin position="88"/>
        <end position="107"/>
    </location>
</feature>
<dbReference type="GO" id="GO:0006121">
    <property type="term" value="P:mitochondrial electron transport, succinate to ubiquinone"/>
    <property type="evidence" value="ECO:0007669"/>
    <property type="project" value="TreeGrafter"/>
</dbReference>
<dbReference type="GO" id="GO:0006099">
    <property type="term" value="P:tricarboxylic acid cycle"/>
    <property type="evidence" value="ECO:0007669"/>
    <property type="project" value="InterPro"/>
</dbReference>
<sequence>MLAQRATQQAMRRLVTRPSMASHIAFKKVAAPMAVASKIQTRPVATHKVSVADSSEILVAQRKLRPTSPNLGIYKPQITWILSSLNRVTGLTVAVPFYLFGLAYLASPALGWHLDSATLAATFGALPVAAKFGIKFLAALPFTFHSWNGVRHLVWDTGRAFKNQTVIKSGWAVVGLTAVSTLYLAFAY</sequence>
<keyword evidence="3 8" id="KW-0812">Transmembrane</keyword>
<dbReference type="eggNOG" id="KOG0449">
    <property type="taxonomic scope" value="Eukaryota"/>
</dbReference>
<dbReference type="GO" id="GO:0016020">
    <property type="term" value="C:membrane"/>
    <property type="evidence" value="ECO:0007669"/>
    <property type="project" value="UniProtKB-SubCell"/>
</dbReference>
<dbReference type="RefSeq" id="XP_007296368.1">
    <property type="nucleotide sequence ID" value="XM_007296306.1"/>
</dbReference>
<evidence type="ECO:0000256" key="7">
    <source>
        <dbReference type="ARBA" id="ARBA00023136"/>
    </source>
</evidence>
<dbReference type="GeneID" id="18764414"/>
<dbReference type="GO" id="GO:0046872">
    <property type="term" value="F:metal ion binding"/>
    <property type="evidence" value="ECO:0007669"/>
    <property type="project" value="UniProtKB-KW"/>
</dbReference>
<dbReference type="SUPFAM" id="SSF81343">
    <property type="entry name" value="Fumarate reductase respiratory complex transmembrane subunits"/>
    <property type="match status" value="1"/>
</dbReference>
<dbReference type="EMBL" id="JH921450">
    <property type="protein sequence ID" value="EKD13396.1"/>
    <property type="molecule type" value="Genomic_DNA"/>
</dbReference>
<dbReference type="InterPro" id="IPR014314">
    <property type="entry name" value="Succ_DH_cytb556"/>
</dbReference>
<feature type="transmembrane region" description="Helical" evidence="8">
    <location>
        <begin position="165"/>
        <end position="186"/>
    </location>
</feature>
<dbReference type="AlphaFoldDB" id="K1WKH8"/>
<evidence type="ECO:0000256" key="8">
    <source>
        <dbReference type="SAM" id="Phobius"/>
    </source>
</evidence>